<protein>
    <submittedName>
        <fullName evidence="1 2">Uncharacterized protein</fullName>
    </submittedName>
</protein>
<keyword evidence="3" id="KW-1185">Reference proteome</keyword>
<reference evidence="1 3" key="1">
    <citation type="journal article" date="2008" name="Science">
        <title>The Physcomitrella genome reveals evolutionary insights into the conquest of land by plants.</title>
        <authorList>
            <person name="Rensing S."/>
            <person name="Lang D."/>
            <person name="Zimmer A."/>
            <person name="Terry A."/>
            <person name="Salamov A."/>
            <person name="Shapiro H."/>
            <person name="Nishiyama T."/>
            <person name="Perroud P.-F."/>
            <person name="Lindquist E."/>
            <person name="Kamisugi Y."/>
            <person name="Tanahashi T."/>
            <person name="Sakakibara K."/>
            <person name="Fujita T."/>
            <person name="Oishi K."/>
            <person name="Shin-I T."/>
            <person name="Kuroki Y."/>
            <person name="Toyoda A."/>
            <person name="Suzuki Y."/>
            <person name="Hashimoto A."/>
            <person name="Yamaguchi K."/>
            <person name="Sugano A."/>
            <person name="Kohara Y."/>
            <person name="Fujiyama A."/>
            <person name="Anterola A."/>
            <person name="Aoki S."/>
            <person name="Ashton N."/>
            <person name="Barbazuk W.B."/>
            <person name="Barker E."/>
            <person name="Bennetzen J."/>
            <person name="Bezanilla M."/>
            <person name="Blankenship R."/>
            <person name="Cho S.H."/>
            <person name="Dutcher S."/>
            <person name="Estelle M."/>
            <person name="Fawcett J.A."/>
            <person name="Gundlach H."/>
            <person name="Hanada K."/>
            <person name="Heyl A."/>
            <person name="Hicks K.A."/>
            <person name="Hugh J."/>
            <person name="Lohr M."/>
            <person name="Mayer K."/>
            <person name="Melkozernov A."/>
            <person name="Murata T."/>
            <person name="Nelson D."/>
            <person name="Pils B."/>
            <person name="Prigge M."/>
            <person name="Reiss B."/>
            <person name="Renner T."/>
            <person name="Rombauts S."/>
            <person name="Rushton P."/>
            <person name="Sanderfoot A."/>
            <person name="Schween G."/>
            <person name="Shiu S.-H."/>
            <person name="Stueber K."/>
            <person name="Theodoulou F.L."/>
            <person name="Tu H."/>
            <person name="Van de Peer Y."/>
            <person name="Verrier P.J."/>
            <person name="Waters E."/>
            <person name="Wood A."/>
            <person name="Yang L."/>
            <person name="Cove D."/>
            <person name="Cuming A."/>
            <person name="Hasebe M."/>
            <person name="Lucas S."/>
            <person name="Mishler D.B."/>
            <person name="Reski R."/>
            <person name="Grigoriev I."/>
            <person name="Quatrano R.S."/>
            <person name="Boore J.L."/>
        </authorList>
    </citation>
    <scope>NUCLEOTIDE SEQUENCE [LARGE SCALE GENOMIC DNA]</scope>
    <source>
        <strain evidence="2 3">cv. Gransden 2004</strain>
    </source>
</reference>
<evidence type="ECO:0000313" key="2">
    <source>
        <dbReference type="EnsemblPlants" id="PAC:32977028.CDS.1"/>
    </source>
</evidence>
<dbReference type="EnsemblPlants" id="Pp3c6_16440V3.1">
    <property type="protein sequence ID" value="PAC:32977028.CDS.1"/>
    <property type="gene ID" value="Pp3c6_16440"/>
</dbReference>
<evidence type="ECO:0000313" key="3">
    <source>
        <dbReference type="Proteomes" id="UP000006727"/>
    </source>
</evidence>
<dbReference type="AlphaFoldDB" id="A0A2K1KFV5"/>
<gene>
    <name evidence="1" type="ORF">PHYPA_009035</name>
</gene>
<name>A0A2K1KFV5_PHYPA</name>
<dbReference type="EMBL" id="ABEU02000006">
    <property type="protein sequence ID" value="PNR52661.1"/>
    <property type="molecule type" value="Genomic_DNA"/>
</dbReference>
<reference evidence="1 3" key="2">
    <citation type="journal article" date="2018" name="Plant J.">
        <title>The Physcomitrella patens chromosome-scale assembly reveals moss genome structure and evolution.</title>
        <authorList>
            <person name="Lang D."/>
            <person name="Ullrich K.K."/>
            <person name="Murat F."/>
            <person name="Fuchs J."/>
            <person name="Jenkins J."/>
            <person name="Haas F.B."/>
            <person name="Piednoel M."/>
            <person name="Gundlach H."/>
            <person name="Van Bel M."/>
            <person name="Meyberg R."/>
            <person name="Vives C."/>
            <person name="Morata J."/>
            <person name="Symeonidi A."/>
            <person name="Hiss M."/>
            <person name="Muchero W."/>
            <person name="Kamisugi Y."/>
            <person name="Saleh O."/>
            <person name="Blanc G."/>
            <person name="Decker E.L."/>
            <person name="van Gessel N."/>
            <person name="Grimwood J."/>
            <person name="Hayes R.D."/>
            <person name="Graham S.W."/>
            <person name="Gunter L.E."/>
            <person name="McDaniel S.F."/>
            <person name="Hoernstein S.N.W."/>
            <person name="Larsson A."/>
            <person name="Li F.W."/>
            <person name="Perroud P.F."/>
            <person name="Phillips J."/>
            <person name="Ranjan P."/>
            <person name="Rokshar D.S."/>
            <person name="Rothfels C.J."/>
            <person name="Schneider L."/>
            <person name="Shu S."/>
            <person name="Stevenson D.W."/>
            <person name="Thummler F."/>
            <person name="Tillich M."/>
            <person name="Villarreal Aguilar J.C."/>
            <person name="Widiez T."/>
            <person name="Wong G.K."/>
            <person name="Wymore A."/>
            <person name="Zhang Y."/>
            <person name="Zimmer A.D."/>
            <person name="Quatrano R.S."/>
            <person name="Mayer K.F.X."/>
            <person name="Goodstein D."/>
            <person name="Casacuberta J.M."/>
            <person name="Vandepoele K."/>
            <person name="Reski R."/>
            <person name="Cuming A.C."/>
            <person name="Tuskan G.A."/>
            <person name="Maumus F."/>
            <person name="Salse J."/>
            <person name="Schmutz J."/>
            <person name="Rensing S.A."/>
        </authorList>
    </citation>
    <scope>NUCLEOTIDE SEQUENCE [LARGE SCALE GENOMIC DNA]</scope>
    <source>
        <strain evidence="2 3">cv. Gransden 2004</strain>
    </source>
</reference>
<accession>A0A2K1KFV5</accession>
<dbReference type="Gramene" id="Pp3c6_16440V3.1">
    <property type="protein sequence ID" value="PAC:32977028.CDS.1"/>
    <property type="gene ID" value="Pp3c6_16440"/>
</dbReference>
<dbReference type="Proteomes" id="UP000006727">
    <property type="component" value="Chromosome 6"/>
</dbReference>
<reference evidence="2" key="3">
    <citation type="submission" date="2020-12" db="UniProtKB">
        <authorList>
            <consortium name="EnsemblPlants"/>
        </authorList>
    </citation>
    <scope>IDENTIFICATION</scope>
</reference>
<sequence length="98" mass="10943">MMSGSARECVTGAEQVTKPLCALSTDMARLRWIPDDVSGVKKQPTVLPKLFIAKDCRECICLDFVDSEVIVVELTEFNRSEGSTDVYHQMEFAFHGVN</sequence>
<dbReference type="PaxDb" id="3218-PP1S240_111V6.1"/>
<evidence type="ECO:0000313" key="1">
    <source>
        <dbReference type="EMBL" id="PNR52661.1"/>
    </source>
</evidence>
<dbReference type="InParanoid" id="A0A2K1KFV5"/>
<organism evidence="1">
    <name type="scientific">Physcomitrium patens</name>
    <name type="common">Spreading-leaved earth moss</name>
    <name type="synonym">Physcomitrella patens</name>
    <dbReference type="NCBI Taxonomy" id="3218"/>
    <lineage>
        <taxon>Eukaryota</taxon>
        <taxon>Viridiplantae</taxon>
        <taxon>Streptophyta</taxon>
        <taxon>Embryophyta</taxon>
        <taxon>Bryophyta</taxon>
        <taxon>Bryophytina</taxon>
        <taxon>Bryopsida</taxon>
        <taxon>Funariidae</taxon>
        <taxon>Funariales</taxon>
        <taxon>Funariaceae</taxon>
        <taxon>Physcomitrium</taxon>
    </lineage>
</organism>
<proteinExistence type="predicted"/>